<accession>A0ABR4H039</accession>
<evidence type="ECO:0008006" key="3">
    <source>
        <dbReference type="Google" id="ProtNLM"/>
    </source>
</evidence>
<evidence type="ECO:0000313" key="1">
    <source>
        <dbReference type="EMBL" id="KAL2808804.1"/>
    </source>
</evidence>
<reference evidence="1 2" key="1">
    <citation type="submission" date="2024-07" db="EMBL/GenBank/DDBJ databases">
        <title>Section-level genome sequencing and comparative genomics of Aspergillus sections Usti and Cavernicolus.</title>
        <authorList>
            <consortium name="Lawrence Berkeley National Laboratory"/>
            <person name="Nybo J.L."/>
            <person name="Vesth T.C."/>
            <person name="Theobald S."/>
            <person name="Frisvad J.C."/>
            <person name="Larsen T.O."/>
            <person name="Kjaerboelling I."/>
            <person name="Rothschild-Mancinelli K."/>
            <person name="Lyhne E.K."/>
            <person name="Kogle M.E."/>
            <person name="Barry K."/>
            <person name="Clum A."/>
            <person name="Na H."/>
            <person name="Ledsgaard L."/>
            <person name="Lin J."/>
            <person name="Lipzen A."/>
            <person name="Kuo A."/>
            <person name="Riley R."/>
            <person name="Mondo S."/>
            <person name="Labutti K."/>
            <person name="Haridas S."/>
            <person name="Pangalinan J."/>
            <person name="Salamov A.A."/>
            <person name="Simmons B.A."/>
            <person name="Magnuson J.K."/>
            <person name="Chen J."/>
            <person name="Drula E."/>
            <person name="Henrissat B."/>
            <person name="Wiebenga A."/>
            <person name="Lubbers R.J."/>
            <person name="Gomes A.C."/>
            <person name="Makela M.R."/>
            <person name="Stajich J."/>
            <person name="Grigoriev I.V."/>
            <person name="Mortensen U.H."/>
            <person name="De Vries R.P."/>
            <person name="Baker S.E."/>
            <person name="Andersen M.R."/>
        </authorList>
    </citation>
    <scope>NUCLEOTIDE SEQUENCE [LARGE SCALE GENOMIC DNA]</scope>
    <source>
        <strain evidence="1 2">CBS 588.65</strain>
    </source>
</reference>
<dbReference type="EMBL" id="JBFXLT010000103">
    <property type="protein sequence ID" value="KAL2808804.1"/>
    <property type="molecule type" value="Genomic_DNA"/>
</dbReference>
<dbReference type="Proteomes" id="UP001610334">
    <property type="component" value="Unassembled WGS sequence"/>
</dbReference>
<proteinExistence type="predicted"/>
<dbReference type="SUPFAM" id="SSF56112">
    <property type="entry name" value="Protein kinase-like (PK-like)"/>
    <property type="match status" value="1"/>
</dbReference>
<sequence length="441" mass="51583">MSWTDTFFFQWPPPEWIDSVHEEGQEFKSFVHPKKSWVLDKSANHQPHRPGHIQVFWLAVNYRGTYFRKYVAKVFPDYTEAQAEAQRRRRYTGLPTQKLQNELDPFMNETRVLDRIDRSCPTSQRIYFPKFYGVIVDLDRSQFSHGYFNRRAVVLEAIRPKLSSRRLLAASQEKRTEFRNRLDNLGYLSEFEEGYYISLLIDRTKRLLALHNLGITHGDIKEEHFRLPGDYYDTVLYDFSRSYTYSPDPPYLVNLRQPRSLMEISRAEQQFVEELVFDRARGLDFRDYLVKSTGASEPEIMAALSQPLEEEQLELMIIRVKTRPDDFSMPSVNSIFPFLESIRPSDDLTWHIRRSRQLPIYAPFWVFSTTNGGDQGEIVFVTDRHSSHGDGGEEKGSYLLCMVPQEWKEECVGGQLLKVCLSLQHGVSGCIKTRADINNYA</sequence>
<dbReference type="InterPro" id="IPR011009">
    <property type="entry name" value="Kinase-like_dom_sf"/>
</dbReference>
<gene>
    <name evidence="1" type="ORF">BJX63DRAFT_16714</name>
</gene>
<evidence type="ECO:0000313" key="2">
    <source>
        <dbReference type="Proteomes" id="UP001610334"/>
    </source>
</evidence>
<protein>
    <recommendedName>
        <fullName evidence="3">Protein kinase domain-containing protein</fullName>
    </recommendedName>
</protein>
<comment type="caution">
    <text evidence="1">The sequence shown here is derived from an EMBL/GenBank/DDBJ whole genome shotgun (WGS) entry which is preliminary data.</text>
</comment>
<organism evidence="1 2">
    <name type="scientific">Aspergillus granulosus</name>
    <dbReference type="NCBI Taxonomy" id="176169"/>
    <lineage>
        <taxon>Eukaryota</taxon>
        <taxon>Fungi</taxon>
        <taxon>Dikarya</taxon>
        <taxon>Ascomycota</taxon>
        <taxon>Pezizomycotina</taxon>
        <taxon>Eurotiomycetes</taxon>
        <taxon>Eurotiomycetidae</taxon>
        <taxon>Eurotiales</taxon>
        <taxon>Aspergillaceae</taxon>
        <taxon>Aspergillus</taxon>
        <taxon>Aspergillus subgen. Nidulantes</taxon>
    </lineage>
</organism>
<name>A0ABR4H039_9EURO</name>
<keyword evidence="2" id="KW-1185">Reference proteome</keyword>